<evidence type="ECO:0000313" key="2">
    <source>
        <dbReference type="Proteomes" id="UP000002230"/>
    </source>
</evidence>
<dbReference type="EMBL" id="CP002155">
    <property type="protein sequence ID" value="ADM43376.1"/>
    <property type="molecule type" value="Genomic_DNA"/>
</dbReference>
<organism evidence="1 2">
    <name type="scientific">Edwardsiella tarda (strain FL6-60)</name>
    <dbReference type="NCBI Taxonomy" id="718251"/>
    <lineage>
        <taxon>Bacteria</taxon>
        <taxon>Pseudomonadati</taxon>
        <taxon>Pseudomonadota</taxon>
        <taxon>Gammaproteobacteria</taxon>
        <taxon>Enterobacterales</taxon>
        <taxon>Hafniaceae</taxon>
        <taxon>Edwardsiella</taxon>
    </lineage>
</organism>
<sequence length="178" mass="19370">MGTVDDLGTAFAWSISKISEAFSLDRATVRKRLAEAGVEPAGESRGNSLYALRDVGPALFSTNSAPADIDAIQNPALMPPKDRKDWYQSENERVKLEESTRQLIPESEVVSVFSSMTKAVVQVLETVPDLLERDCALSPQAVSHVQNVIDDLRFTLAERTYHACASDLAGSEEGLGED</sequence>
<name>A0A0H3DXV2_EDWTF</name>
<reference evidence="1 2" key="2">
    <citation type="journal article" date="2011" name="BMC Immunol.">
        <title>Comparison of static immersion and intravenous injection systems for exposure of zebrafish embryos to the natural pathogen Edwardsiella tarda.</title>
        <authorList>
            <person name="van Soest J.J."/>
            <person name="Stockhammer O.W."/>
            <person name="Ordas A."/>
            <person name="Bloemberg G.V."/>
            <person name="Spaink H.P."/>
            <person name="Meijer A.H."/>
        </authorList>
    </citation>
    <scope>NUCLEOTIDE SEQUENCE [LARGE SCALE GENOMIC DNA]</scope>
    <source>
        <strain evidence="1 2">FL6-60</strain>
        <plasmid evidence="1">pFL6-60</plasmid>
    </source>
</reference>
<proteinExistence type="predicted"/>
<dbReference type="HOGENOM" id="CLU_135515_0_0_6"/>
<geneLocation type="plasmid" evidence="1 2">
    <name>pFL6-60</name>
</geneLocation>
<reference evidence="2" key="1">
    <citation type="submission" date="2010-08" db="EMBL/GenBank/DDBJ databases">
        <title>Genome comparisons of Edwardsiella bacteria analysed using deep sequencing technology.</title>
        <authorList>
            <person name="van Soest J.J."/>
            <person name="Henkel C.V."/>
            <person name="Jansen H.J."/>
            <person name="van den Hondel C.A.M.J.J."/>
            <person name="Bloemberg G.V."/>
            <person name="Meijer A.H."/>
            <person name="Spaink H.P."/>
        </authorList>
    </citation>
    <scope>NUCLEOTIDE SEQUENCE [LARGE SCALE GENOMIC DNA]</scope>
    <source>
        <strain evidence="2">FL6-60</strain>
        <plasmid evidence="2">pFL6-60</plasmid>
    </source>
</reference>
<keyword evidence="1" id="KW-0614">Plasmid</keyword>
<gene>
    <name evidence="1" type="ordered locus">ETAF_ple060</name>
</gene>
<accession>A0A0H3DXV2</accession>
<protein>
    <submittedName>
        <fullName evidence="1">Putative phage terminase smal subunit</fullName>
    </submittedName>
</protein>
<dbReference type="Proteomes" id="UP000002230">
    <property type="component" value="Plasmid pFL6-60"/>
</dbReference>
<dbReference type="KEGG" id="etd:ETAF_ple060"/>
<keyword evidence="2" id="KW-1185">Reference proteome</keyword>
<evidence type="ECO:0000313" key="1">
    <source>
        <dbReference type="EMBL" id="ADM43376.1"/>
    </source>
</evidence>
<dbReference type="AlphaFoldDB" id="A0A0H3DXV2"/>
<dbReference type="PATRIC" id="fig|718251.5.peg.3395"/>
<dbReference type="Pfam" id="PF07278">
    <property type="entry name" value="DUF1441"/>
    <property type="match status" value="1"/>
</dbReference>
<dbReference type="InterPro" id="IPR009901">
    <property type="entry name" value="Phage_VT1-Sakai_H0025"/>
</dbReference>